<protein>
    <submittedName>
        <fullName evidence="1">Alpha/Beta hydrolase protein</fullName>
    </submittedName>
</protein>
<evidence type="ECO:0000313" key="1">
    <source>
        <dbReference type="EMBL" id="KAK9324991.1"/>
    </source>
</evidence>
<dbReference type="Proteomes" id="UP001489719">
    <property type="component" value="Unassembled WGS sequence"/>
</dbReference>
<evidence type="ECO:0000313" key="2">
    <source>
        <dbReference type="Proteomes" id="UP001489719"/>
    </source>
</evidence>
<keyword evidence="1" id="KW-0378">Hydrolase</keyword>
<proteinExistence type="predicted"/>
<organism evidence="1 2">
    <name type="scientific">Lipomyces orientalis</name>
    <dbReference type="NCBI Taxonomy" id="1233043"/>
    <lineage>
        <taxon>Eukaryota</taxon>
        <taxon>Fungi</taxon>
        <taxon>Dikarya</taxon>
        <taxon>Ascomycota</taxon>
        <taxon>Saccharomycotina</taxon>
        <taxon>Lipomycetes</taxon>
        <taxon>Lipomycetales</taxon>
        <taxon>Lipomycetaceae</taxon>
        <taxon>Lipomyces</taxon>
    </lineage>
</organism>
<reference evidence="2" key="1">
    <citation type="journal article" date="2024" name="Front. Bioeng. Biotechnol.">
        <title>Genome-scale model development and genomic sequencing of the oleaginous clade Lipomyces.</title>
        <authorList>
            <person name="Czajka J.J."/>
            <person name="Han Y."/>
            <person name="Kim J."/>
            <person name="Mondo S.J."/>
            <person name="Hofstad B.A."/>
            <person name="Robles A."/>
            <person name="Haridas S."/>
            <person name="Riley R."/>
            <person name="LaButti K."/>
            <person name="Pangilinan J."/>
            <person name="Andreopoulos W."/>
            <person name="Lipzen A."/>
            <person name="Yan J."/>
            <person name="Wang M."/>
            <person name="Ng V."/>
            <person name="Grigoriev I.V."/>
            <person name="Spatafora J.W."/>
            <person name="Magnuson J.K."/>
            <person name="Baker S.E."/>
            <person name="Pomraning K.R."/>
        </authorList>
    </citation>
    <scope>NUCLEOTIDE SEQUENCE [LARGE SCALE GENOMIC DNA]</scope>
    <source>
        <strain evidence="2">CBS 10300</strain>
    </source>
</reference>
<gene>
    <name evidence="1" type="ORF">V1517DRAFT_254891</name>
</gene>
<accession>A0ACC3TVE3</accession>
<dbReference type="EMBL" id="MU970044">
    <property type="protein sequence ID" value="KAK9324991.1"/>
    <property type="molecule type" value="Genomic_DNA"/>
</dbReference>
<keyword evidence="2" id="KW-1185">Reference proteome</keyword>
<name>A0ACC3TVE3_9ASCO</name>
<sequence length="425" mass="47119">MGLYTNAFLFAGVGYLSFMVSLLFEPVQRNLVFLYRLRLGSKETLYHPESAGFAQNQVAPFWITMPDGVKLFGWHILPLDVYAAHKEELRARSATLDAIDSGELAEGHLEILKNDPDARVMIYFHGNSGCISSMHRPDIYRSLISTSPAHTHLFVVDYRGFGISSGTPTEDALISDGAVTAKTILNMTAVSPDRTILIGQSLGTGVIIGAADLLAQSDSKLEFRGLVPIAGFASIEELLSTYKIFGIIPVLAPFRRFKALEKLFSRQLQYKFHSDVRIERFVRNSRRTKVLVVHSFDDEQIPYFHGEKLAEAAIKGAVESEADGASQSSGGLLKRFVEMSDDDRSGVFDVVSVGDLQAREYVFWQKFGGITEVVEDYVELVDESTVSPVSEVRRIGMLAVKWGGHNIVPKSTDVVLAIRNILYED</sequence>
<comment type="caution">
    <text evidence="1">The sequence shown here is derived from an EMBL/GenBank/DDBJ whole genome shotgun (WGS) entry which is preliminary data.</text>
</comment>